<dbReference type="EMBL" id="LAZR01032744">
    <property type="protein sequence ID" value="KKL50035.1"/>
    <property type="molecule type" value="Genomic_DNA"/>
</dbReference>
<organism evidence="2">
    <name type="scientific">marine sediment metagenome</name>
    <dbReference type="NCBI Taxonomy" id="412755"/>
    <lineage>
        <taxon>unclassified sequences</taxon>
        <taxon>metagenomes</taxon>
        <taxon>ecological metagenomes</taxon>
    </lineage>
</organism>
<evidence type="ECO:0000256" key="1">
    <source>
        <dbReference type="SAM" id="Phobius"/>
    </source>
</evidence>
<evidence type="ECO:0000313" key="2">
    <source>
        <dbReference type="EMBL" id="KKL50035.1"/>
    </source>
</evidence>
<keyword evidence="1" id="KW-0812">Transmembrane</keyword>
<dbReference type="AlphaFoldDB" id="A0A0F9EYE2"/>
<sequence length="49" mass="5557">ALPRVQEGRGGRRGHRRERLMPSDDCEFLVTSAVTYLLVSIAVLLWAFN</sequence>
<proteinExistence type="predicted"/>
<gene>
    <name evidence="2" type="ORF">LCGC14_2309560</name>
</gene>
<name>A0A0F9EYE2_9ZZZZ</name>
<protein>
    <submittedName>
        <fullName evidence="2">Uncharacterized protein</fullName>
    </submittedName>
</protein>
<feature type="non-terminal residue" evidence="2">
    <location>
        <position position="1"/>
    </location>
</feature>
<accession>A0A0F9EYE2</accession>
<feature type="transmembrane region" description="Helical" evidence="1">
    <location>
        <begin position="26"/>
        <end position="48"/>
    </location>
</feature>
<reference evidence="2" key="1">
    <citation type="journal article" date="2015" name="Nature">
        <title>Complex archaea that bridge the gap between prokaryotes and eukaryotes.</title>
        <authorList>
            <person name="Spang A."/>
            <person name="Saw J.H."/>
            <person name="Jorgensen S.L."/>
            <person name="Zaremba-Niedzwiedzka K."/>
            <person name="Martijn J."/>
            <person name="Lind A.E."/>
            <person name="van Eijk R."/>
            <person name="Schleper C."/>
            <person name="Guy L."/>
            <person name="Ettema T.J."/>
        </authorList>
    </citation>
    <scope>NUCLEOTIDE SEQUENCE</scope>
</reference>
<comment type="caution">
    <text evidence="2">The sequence shown here is derived from an EMBL/GenBank/DDBJ whole genome shotgun (WGS) entry which is preliminary data.</text>
</comment>
<keyword evidence="1" id="KW-1133">Transmembrane helix</keyword>
<keyword evidence="1" id="KW-0472">Membrane</keyword>